<dbReference type="RefSeq" id="WP_131962798.1">
    <property type="nucleotide sequence ID" value="NZ_SMFL01000025.1"/>
</dbReference>
<dbReference type="AlphaFoldDB" id="A0A4R5D7C9"/>
<accession>A0A4R5D7C9</accession>
<evidence type="ECO:0000313" key="2">
    <source>
        <dbReference type="EMBL" id="TDE08547.1"/>
    </source>
</evidence>
<keyword evidence="1" id="KW-0732">Signal</keyword>
<protein>
    <recommendedName>
        <fullName evidence="4">Capsule assembly Wzi family protein</fullName>
    </recommendedName>
</protein>
<feature type="signal peptide" evidence="1">
    <location>
        <begin position="1"/>
        <end position="28"/>
    </location>
</feature>
<dbReference type="OrthoDB" id="596512at2"/>
<organism evidence="2 3">
    <name type="scientific">Dyadobacter psychrotolerans</name>
    <dbReference type="NCBI Taxonomy" id="2541721"/>
    <lineage>
        <taxon>Bacteria</taxon>
        <taxon>Pseudomonadati</taxon>
        <taxon>Bacteroidota</taxon>
        <taxon>Cytophagia</taxon>
        <taxon>Cytophagales</taxon>
        <taxon>Spirosomataceae</taxon>
        <taxon>Dyadobacter</taxon>
    </lineage>
</organism>
<evidence type="ECO:0008006" key="4">
    <source>
        <dbReference type="Google" id="ProtNLM"/>
    </source>
</evidence>
<dbReference type="InterPro" id="IPR038636">
    <property type="entry name" value="Wzi_sf"/>
</dbReference>
<comment type="caution">
    <text evidence="2">The sequence shown here is derived from an EMBL/GenBank/DDBJ whole genome shotgun (WGS) entry which is preliminary data.</text>
</comment>
<proteinExistence type="predicted"/>
<name>A0A4R5D7C9_9BACT</name>
<gene>
    <name evidence="2" type="ORF">E0F88_32485</name>
</gene>
<dbReference type="Gene3D" id="2.40.160.130">
    <property type="entry name" value="Capsule assembly protein Wzi"/>
    <property type="match status" value="1"/>
</dbReference>
<dbReference type="EMBL" id="SMFL01000025">
    <property type="protein sequence ID" value="TDE08547.1"/>
    <property type="molecule type" value="Genomic_DNA"/>
</dbReference>
<keyword evidence="3" id="KW-1185">Reference proteome</keyword>
<reference evidence="2 3" key="1">
    <citation type="submission" date="2019-03" db="EMBL/GenBank/DDBJ databases">
        <title>Dyadobacter AR-3-6 sp. nov., isolated from arctic soil.</title>
        <authorList>
            <person name="Chaudhary D.K."/>
        </authorList>
    </citation>
    <scope>NUCLEOTIDE SEQUENCE [LARGE SCALE GENOMIC DNA]</scope>
    <source>
        <strain evidence="2 3">AR-3-6</strain>
    </source>
</reference>
<evidence type="ECO:0000313" key="3">
    <source>
        <dbReference type="Proteomes" id="UP000294850"/>
    </source>
</evidence>
<sequence length="493" mass="55279">MHPPHCKETNIKTLFRLFLLLIPLTSFSQSSEFIKDSTTNYIEIIGFGGTSSRTPFWLQANQYGIVPKNSPSGSVRAQLEKVWTLDQKNIWRVGGGVEAAGNYTEQKSNVLFPQIYGTIRFKNWELFAGRKKQFVSIADSTIGMGSYAWSGNALPIPKISIGTRGFVSLPFTKGWVSFNGFYSDGMFENSRPVTSDLKFHQKMLYLRLGKATSRVKLYGGFNHQVQWGGKSSFNTVDDQMPKGLSNYINAVIGKAHSNNPSIHDSTGRVGNHLGSVDIGLEFETYGSTILIYRQNLYEDGSLIWLSNIRDGLNGVSIHRKNSYGANFEITRFVLEFLYTKSQGGEVADWSLPTRHRGKDDYFNNGQVRDGWAYYDRTIGTPFIPPSSDTKWKWPQYANFMTSNNRVSVLHLGLNGTLFQKITWTSKLSYSSNSGTYNAPFEDNPTQFSGLVTFQSRLNVLGGISLKGSFAADIGDLYPKNYGFSLGLRKDFNL</sequence>
<dbReference type="Proteomes" id="UP000294850">
    <property type="component" value="Unassembled WGS sequence"/>
</dbReference>
<evidence type="ECO:0000256" key="1">
    <source>
        <dbReference type="SAM" id="SignalP"/>
    </source>
</evidence>
<feature type="chain" id="PRO_5020751276" description="Capsule assembly Wzi family protein" evidence="1">
    <location>
        <begin position="29"/>
        <end position="493"/>
    </location>
</feature>